<dbReference type="AlphaFoldDB" id="A0A9X7GST8"/>
<dbReference type="EMBL" id="NULI01000271">
    <property type="protein sequence ID" value="PGS64069.1"/>
    <property type="molecule type" value="Genomic_DNA"/>
</dbReference>
<sequence>MHLVIDANGNQMKFMITGGDVPDFTEAIDLITGVRTEHLIADKGHDSDEIVRFAQKQGMNPVIPPRKKRREQREYDTHFYKLRHFIENAF</sequence>
<evidence type="ECO:0000313" key="2">
    <source>
        <dbReference type="EMBL" id="PGS64069.1"/>
    </source>
</evidence>
<reference evidence="2 3" key="1">
    <citation type="submission" date="2017-09" db="EMBL/GenBank/DDBJ databases">
        <title>Large-scale bioinformatics analysis of Bacillus genomes uncovers conserved roles of natural products in bacterial physiology.</title>
        <authorList>
            <consortium name="Agbiome Team Llc"/>
            <person name="Bleich R.M."/>
            <person name="Grubbs K.J."/>
            <person name="Santa Maria K.C."/>
            <person name="Allen S.E."/>
            <person name="Farag S."/>
            <person name="Shank E.A."/>
            <person name="Bowers A."/>
        </authorList>
    </citation>
    <scope>NUCLEOTIDE SEQUENCE [LARGE SCALE GENOMIC DNA]</scope>
    <source>
        <strain evidence="2 3">AFS041711</strain>
    </source>
</reference>
<dbReference type="Pfam" id="PF01609">
    <property type="entry name" value="DDE_Tnp_1"/>
    <property type="match status" value="1"/>
</dbReference>
<dbReference type="InterPro" id="IPR002559">
    <property type="entry name" value="Transposase_11"/>
</dbReference>
<feature type="domain" description="Transposase IS4-like" evidence="1">
    <location>
        <begin position="1"/>
        <end position="74"/>
    </location>
</feature>
<protein>
    <recommendedName>
        <fullName evidence="1">Transposase IS4-like domain-containing protein</fullName>
    </recommendedName>
</protein>
<dbReference type="GO" id="GO:0003677">
    <property type="term" value="F:DNA binding"/>
    <property type="evidence" value="ECO:0007669"/>
    <property type="project" value="InterPro"/>
</dbReference>
<organism evidence="2 3">
    <name type="scientific">Bacillus cereus</name>
    <dbReference type="NCBI Taxonomy" id="1396"/>
    <lineage>
        <taxon>Bacteria</taxon>
        <taxon>Bacillati</taxon>
        <taxon>Bacillota</taxon>
        <taxon>Bacilli</taxon>
        <taxon>Bacillales</taxon>
        <taxon>Bacillaceae</taxon>
        <taxon>Bacillus</taxon>
        <taxon>Bacillus cereus group</taxon>
    </lineage>
</organism>
<dbReference type="GO" id="GO:0004803">
    <property type="term" value="F:transposase activity"/>
    <property type="evidence" value="ECO:0007669"/>
    <property type="project" value="InterPro"/>
</dbReference>
<dbReference type="Proteomes" id="UP000224203">
    <property type="component" value="Unassembled WGS sequence"/>
</dbReference>
<gene>
    <name evidence="2" type="ORF">COC69_30840</name>
</gene>
<proteinExistence type="predicted"/>
<accession>A0A9X7GST8</accession>
<comment type="caution">
    <text evidence="2">The sequence shown here is derived from an EMBL/GenBank/DDBJ whole genome shotgun (WGS) entry which is preliminary data.</text>
</comment>
<evidence type="ECO:0000313" key="3">
    <source>
        <dbReference type="Proteomes" id="UP000224203"/>
    </source>
</evidence>
<evidence type="ECO:0000259" key="1">
    <source>
        <dbReference type="Pfam" id="PF01609"/>
    </source>
</evidence>
<dbReference type="GO" id="GO:0006313">
    <property type="term" value="P:DNA transposition"/>
    <property type="evidence" value="ECO:0007669"/>
    <property type="project" value="InterPro"/>
</dbReference>
<name>A0A9X7GST8_BACCE</name>